<evidence type="ECO:0000313" key="3">
    <source>
        <dbReference type="Proteomes" id="UP000249218"/>
    </source>
</evidence>
<keyword evidence="3" id="KW-1185">Reference proteome</keyword>
<keyword evidence="1" id="KW-0732">Signal</keyword>
<accession>A0A2W1BFH9</accession>
<evidence type="ECO:0000256" key="1">
    <source>
        <dbReference type="SAM" id="SignalP"/>
    </source>
</evidence>
<dbReference type="EMBL" id="KZ150235">
    <property type="protein sequence ID" value="PZC71967.1"/>
    <property type="molecule type" value="Genomic_DNA"/>
</dbReference>
<dbReference type="AlphaFoldDB" id="A0A2W1BFH9"/>
<dbReference type="Proteomes" id="UP000249218">
    <property type="component" value="Unassembled WGS sequence"/>
</dbReference>
<gene>
    <name evidence="2" type="primary">HaOG212094</name>
    <name evidence="2" type="ORF">B5X24_HaOG212094</name>
</gene>
<reference evidence="2 3" key="1">
    <citation type="journal article" date="2017" name="BMC Biol.">
        <title>Genomic innovations, transcriptional plasticity and gene loss underlying the evolution and divergence of two highly polyphagous and invasive Helicoverpa pest species.</title>
        <authorList>
            <person name="Pearce S.L."/>
            <person name="Clarke D.F."/>
            <person name="East P.D."/>
            <person name="Elfekih S."/>
            <person name="Gordon K.H."/>
            <person name="Jermiin L.S."/>
            <person name="McGaughran A."/>
            <person name="Oakeshott J.G."/>
            <person name="Papanikolaou A."/>
            <person name="Perera O.P."/>
            <person name="Rane R.V."/>
            <person name="Richards S."/>
            <person name="Tay W.T."/>
            <person name="Walsh T.K."/>
            <person name="Anderson A."/>
            <person name="Anderson C.J."/>
            <person name="Asgari S."/>
            <person name="Board P.G."/>
            <person name="Bretschneider A."/>
            <person name="Campbell P.M."/>
            <person name="Chertemps T."/>
            <person name="Christeller J.T."/>
            <person name="Coppin C.W."/>
            <person name="Downes S.J."/>
            <person name="Duan G."/>
            <person name="Farnsworth C.A."/>
            <person name="Good R.T."/>
            <person name="Han L.B."/>
            <person name="Han Y.C."/>
            <person name="Hatje K."/>
            <person name="Horne I."/>
            <person name="Huang Y.P."/>
            <person name="Hughes D.S."/>
            <person name="Jacquin-Joly E."/>
            <person name="James W."/>
            <person name="Jhangiani S."/>
            <person name="Kollmar M."/>
            <person name="Kuwar S.S."/>
            <person name="Li S."/>
            <person name="Liu N.Y."/>
            <person name="Maibeche M.T."/>
            <person name="Miller J.R."/>
            <person name="Montagne N."/>
            <person name="Perry T."/>
            <person name="Qu J."/>
            <person name="Song S.V."/>
            <person name="Sutton G.G."/>
            <person name="Vogel H."/>
            <person name="Walenz B.P."/>
            <person name="Xu W."/>
            <person name="Zhang H.J."/>
            <person name="Zou Z."/>
            <person name="Batterham P."/>
            <person name="Edwards O.R."/>
            <person name="Feyereisen R."/>
            <person name="Gibbs R.A."/>
            <person name="Heckel D.G."/>
            <person name="McGrath A."/>
            <person name="Robin C."/>
            <person name="Scherer S.E."/>
            <person name="Worley K.C."/>
            <person name="Wu Y.D."/>
        </authorList>
    </citation>
    <scope>NUCLEOTIDE SEQUENCE [LARGE SCALE GENOMIC DNA]</scope>
    <source>
        <strain evidence="2">Harm_GR_Male_#8</strain>
        <tissue evidence="2">Whole organism</tissue>
    </source>
</reference>
<feature type="signal peptide" evidence="1">
    <location>
        <begin position="1"/>
        <end position="19"/>
    </location>
</feature>
<feature type="chain" id="PRO_5016065705" evidence="1">
    <location>
        <begin position="20"/>
        <end position="82"/>
    </location>
</feature>
<protein>
    <submittedName>
        <fullName evidence="2">Uncharacterized protein</fullName>
    </submittedName>
</protein>
<sequence length="82" mass="9282">MANLFILFILSVLLAICAGRSLDGLHLHPEILKTTVEIRIGNDYMDYSPYHLYLFREDADVPLVPVLPSNSILEVVEDHSDE</sequence>
<organism evidence="2 3">
    <name type="scientific">Helicoverpa armigera</name>
    <name type="common">Cotton bollworm</name>
    <name type="synonym">Heliothis armigera</name>
    <dbReference type="NCBI Taxonomy" id="29058"/>
    <lineage>
        <taxon>Eukaryota</taxon>
        <taxon>Metazoa</taxon>
        <taxon>Ecdysozoa</taxon>
        <taxon>Arthropoda</taxon>
        <taxon>Hexapoda</taxon>
        <taxon>Insecta</taxon>
        <taxon>Pterygota</taxon>
        <taxon>Neoptera</taxon>
        <taxon>Endopterygota</taxon>
        <taxon>Lepidoptera</taxon>
        <taxon>Glossata</taxon>
        <taxon>Ditrysia</taxon>
        <taxon>Noctuoidea</taxon>
        <taxon>Noctuidae</taxon>
        <taxon>Heliothinae</taxon>
        <taxon>Helicoverpa</taxon>
    </lineage>
</organism>
<name>A0A2W1BFH9_HELAM</name>
<proteinExistence type="predicted"/>
<evidence type="ECO:0000313" key="2">
    <source>
        <dbReference type="EMBL" id="PZC71967.1"/>
    </source>
</evidence>